<dbReference type="SUPFAM" id="SSF56235">
    <property type="entry name" value="N-terminal nucleophile aminohydrolases (Ntn hydrolases)"/>
    <property type="match status" value="1"/>
</dbReference>
<dbReference type="InterPro" id="IPR029055">
    <property type="entry name" value="Ntn_hydrolases_N"/>
</dbReference>
<name>A0A1M3L1Y2_9BACT</name>
<dbReference type="Proteomes" id="UP000184233">
    <property type="component" value="Unassembled WGS sequence"/>
</dbReference>
<comment type="similarity">
    <text evidence="1">Belongs to the peptidase S45 family.</text>
</comment>
<comment type="caution">
    <text evidence="6">The sequence shown here is derived from an EMBL/GenBank/DDBJ whole genome shotgun (WGS) entry which is preliminary data.</text>
</comment>
<dbReference type="STRING" id="1895771.BGO89_01985"/>
<sequence length="817" mass="91118">MTTAVVLVICFGIFAVRLATRSHPAPYTEESAPVTDTTRIFRNSFGVPHVVAPTEADLFFAQGYVHAQDRLWQMDVARRVGRGRLAEVVGREAIDIDVFMRAIDMAGIARQQMKNASKTTRSILDAYTRGVNTYIRENKDRLPFEFDALEYGPTPWMPEDCLIVGRVLAFELSLAFWTDLSYAQISAQRGRAAVRNYIPVGPGAPYVLDTTASKGPVPSASDSTAARATAAMAPIIEGLTRRIDAVRNKLGMTGSSVGSNCWAVRTDSASILANDPHLSVGLPPKWYQIHLSSPTFNVIGMSVPGMPLVFSGRNDDLAWGFSNVMVDDVDYFLERIDSTNGNYYIASNGRRTKFKYRRDTIHIKDQSDSLIDLRFTTRSAVISDVHLMREPSKLFDMPRQRATTLLTTSCLTYRWTASTPSDEILAMYKINKAKNFPAVVDAVGTWHAPALNVSVAARSGLVGTVLAGVIPQRGNADPHLLAPGWDAASDWKGLTHLRTLGTMVNPARGFVSSANNRTWPKAEPFIGTLYEPSSRAERINDQLRLYEDYTVRDAQVMQMDIVSPYAKQTLAMLLPILKRGQSRYGTMEREALKILARWDGTQSPVDPGASIYAALLERLIWNTFEDELGQQLYYDYTFVGSIPLRRMQELLNEPQHVLFDDSRTSQREDLAWIAIRSYIEAVRATATTFQSEQPQQWLYGTLHTVTFPHRFGNHPLMRPVMNQGPFEIGGSSTTINNTEWRIYAPYDTRVAASMRVISDMHDTVQYSVVPGGVSGEPLNAHYSDQLQLWLKGGYVRLPVAAAPDVSFRLYHVFVPSS</sequence>
<dbReference type="PANTHER" id="PTHR34218:SF4">
    <property type="entry name" value="ACYL-HOMOSERINE LACTONE ACYLASE QUIP"/>
    <property type="match status" value="1"/>
</dbReference>
<keyword evidence="5" id="KW-0106">Calcium</keyword>
<dbReference type="Gene3D" id="1.10.439.10">
    <property type="entry name" value="Penicillin Amidohydrolase, domain 1"/>
    <property type="match status" value="1"/>
</dbReference>
<dbReference type="Gene3D" id="2.30.120.10">
    <property type="match status" value="1"/>
</dbReference>
<evidence type="ECO:0000313" key="7">
    <source>
        <dbReference type="Proteomes" id="UP000184233"/>
    </source>
</evidence>
<organism evidence="6 7">
    <name type="scientific">Candidatus Kapaibacterium thiocyanatum</name>
    <dbReference type="NCBI Taxonomy" id="1895771"/>
    <lineage>
        <taxon>Bacteria</taxon>
        <taxon>Pseudomonadati</taxon>
        <taxon>Candidatus Kapaibacteriota</taxon>
        <taxon>Candidatus Kapaibacteriia</taxon>
        <taxon>Candidatus Kapaibacteriales</taxon>
        <taxon>Candidatus Kapaibacteriaceae</taxon>
        <taxon>Candidatus Kapaibacterium</taxon>
    </lineage>
</organism>
<feature type="binding site" evidence="5">
    <location>
        <position position="327"/>
    </location>
    <ligand>
        <name>Ca(2+)</name>
        <dbReference type="ChEBI" id="CHEBI:29108"/>
    </ligand>
</feature>
<dbReference type="InterPro" id="IPR002692">
    <property type="entry name" value="S45"/>
</dbReference>
<evidence type="ECO:0000256" key="5">
    <source>
        <dbReference type="PIRSR" id="PIRSR001227-2"/>
    </source>
</evidence>
<dbReference type="PANTHER" id="PTHR34218">
    <property type="entry name" value="PEPTIDASE S45 PENICILLIN AMIDASE"/>
    <property type="match status" value="1"/>
</dbReference>
<dbReference type="EMBL" id="MKVH01000013">
    <property type="protein sequence ID" value="OJX59213.1"/>
    <property type="molecule type" value="Genomic_DNA"/>
</dbReference>
<dbReference type="GO" id="GO:0017000">
    <property type="term" value="P:antibiotic biosynthetic process"/>
    <property type="evidence" value="ECO:0007669"/>
    <property type="project" value="InterPro"/>
</dbReference>
<comment type="cofactor">
    <cofactor evidence="5">
        <name>Ca(2+)</name>
        <dbReference type="ChEBI" id="CHEBI:29108"/>
    </cofactor>
    <text evidence="5">Binds 1 Ca(2+) ion per dimer.</text>
</comment>
<proteinExistence type="inferred from homology"/>
<evidence type="ECO:0000256" key="3">
    <source>
        <dbReference type="ARBA" id="ARBA00023145"/>
    </source>
</evidence>
<dbReference type="InterPro" id="IPR043147">
    <property type="entry name" value="Penicillin_amidase_A-knob"/>
</dbReference>
<evidence type="ECO:0000313" key="6">
    <source>
        <dbReference type="EMBL" id="OJX59213.1"/>
    </source>
</evidence>
<dbReference type="Gene3D" id="3.60.20.10">
    <property type="entry name" value="Glutamine Phosphoribosylpyrophosphate, subunit 1, domain 1"/>
    <property type="match status" value="1"/>
</dbReference>
<dbReference type="CDD" id="cd03747">
    <property type="entry name" value="Ntn_PGA_like"/>
    <property type="match status" value="1"/>
</dbReference>
<dbReference type="Gene3D" id="1.10.1400.10">
    <property type="match status" value="1"/>
</dbReference>
<evidence type="ECO:0000256" key="1">
    <source>
        <dbReference type="ARBA" id="ARBA00006586"/>
    </source>
</evidence>
<feature type="active site" description="Nucleophile" evidence="4">
    <location>
        <position position="259"/>
    </location>
</feature>
<dbReference type="InterPro" id="IPR023343">
    <property type="entry name" value="Penicillin_amidase_dom1"/>
</dbReference>
<dbReference type="InterPro" id="IPR014395">
    <property type="entry name" value="Pen/GL7ACA/AHL_acylase"/>
</dbReference>
<keyword evidence="2" id="KW-0378">Hydrolase</keyword>
<dbReference type="PIRSF" id="PIRSF001227">
    <property type="entry name" value="Pen_acylase"/>
    <property type="match status" value="1"/>
</dbReference>
<gene>
    <name evidence="6" type="ORF">BGO89_01985</name>
</gene>
<dbReference type="InterPro" id="IPR043146">
    <property type="entry name" value="Penicillin_amidase_N_B-knob"/>
</dbReference>
<protein>
    <recommendedName>
        <fullName evidence="8">Penicillin acylase family protein</fullName>
    </recommendedName>
</protein>
<evidence type="ECO:0000256" key="4">
    <source>
        <dbReference type="PIRSR" id="PIRSR001227-1"/>
    </source>
</evidence>
<feature type="binding site" evidence="5">
    <location>
        <position position="330"/>
    </location>
    <ligand>
        <name>Ca(2+)</name>
        <dbReference type="ChEBI" id="CHEBI:29108"/>
    </ligand>
</feature>
<accession>A0A1M3L1Y2</accession>
<evidence type="ECO:0000256" key="2">
    <source>
        <dbReference type="ARBA" id="ARBA00022801"/>
    </source>
</evidence>
<evidence type="ECO:0008006" key="8">
    <source>
        <dbReference type="Google" id="ProtNLM"/>
    </source>
</evidence>
<dbReference type="GO" id="GO:0046872">
    <property type="term" value="F:metal ion binding"/>
    <property type="evidence" value="ECO:0007669"/>
    <property type="project" value="UniProtKB-KW"/>
</dbReference>
<feature type="binding site" evidence="5">
    <location>
        <position position="329"/>
    </location>
    <ligand>
        <name>Ca(2+)</name>
        <dbReference type="ChEBI" id="CHEBI:29108"/>
    </ligand>
</feature>
<reference evidence="6 7" key="1">
    <citation type="submission" date="2016-09" db="EMBL/GenBank/DDBJ databases">
        <title>Genome-resolved meta-omics ties microbial dynamics to process performance in biotechnology for thiocyanate degradation.</title>
        <authorList>
            <person name="Kantor R.S."/>
            <person name="Huddy R.J."/>
            <person name="Iyer R."/>
            <person name="Thomas B.C."/>
            <person name="Brown C.T."/>
            <person name="Anantharaman K."/>
            <person name="Tringe S."/>
            <person name="Hettich R.L."/>
            <person name="Harrison S.T."/>
            <person name="Banfield J.F."/>
        </authorList>
    </citation>
    <scope>NUCLEOTIDE SEQUENCE [LARGE SCALE GENOMIC DNA]</scope>
    <source>
        <strain evidence="6">59-99</strain>
    </source>
</reference>
<keyword evidence="3" id="KW-0865">Zymogen</keyword>
<dbReference type="Pfam" id="PF01804">
    <property type="entry name" value="Penicil_amidase"/>
    <property type="match status" value="1"/>
</dbReference>
<keyword evidence="5" id="KW-0479">Metal-binding</keyword>
<dbReference type="GO" id="GO:0016811">
    <property type="term" value="F:hydrolase activity, acting on carbon-nitrogen (but not peptide) bonds, in linear amides"/>
    <property type="evidence" value="ECO:0007669"/>
    <property type="project" value="InterPro"/>
</dbReference>
<dbReference type="AlphaFoldDB" id="A0A1M3L1Y2"/>